<dbReference type="PANTHER" id="PTHR43180">
    <property type="entry name" value="3-OXOACYL-(ACYL-CARRIER-PROTEIN) REDUCTASE (AFU_ORTHOLOGUE AFUA_6G11210)"/>
    <property type="match status" value="1"/>
</dbReference>
<dbReference type="InterPro" id="IPR002347">
    <property type="entry name" value="SDR_fam"/>
</dbReference>
<accession>A0A7W7B3U4</accession>
<comment type="similarity">
    <text evidence="1">Belongs to the short-chain dehydrogenases/reductases (SDR) family.</text>
</comment>
<dbReference type="RefSeq" id="WP_184069334.1">
    <property type="nucleotide sequence ID" value="NZ_JACHNZ010000023.1"/>
</dbReference>
<evidence type="ECO:0000256" key="5">
    <source>
        <dbReference type="ARBA" id="ARBA00023221"/>
    </source>
</evidence>
<keyword evidence="3" id="KW-0520">NAD</keyword>
<dbReference type="Proteomes" id="UP000566324">
    <property type="component" value="Unassembled WGS sequence"/>
</dbReference>
<dbReference type="AlphaFoldDB" id="A0A7W7B3U4"/>
<evidence type="ECO:0000256" key="3">
    <source>
        <dbReference type="ARBA" id="ARBA00023027"/>
    </source>
</evidence>
<evidence type="ECO:0000313" key="6">
    <source>
        <dbReference type="EMBL" id="MBB4632550.1"/>
    </source>
</evidence>
<reference evidence="6 7" key="1">
    <citation type="submission" date="2020-08" db="EMBL/GenBank/DDBJ databases">
        <title>Genomic Encyclopedia of Type Strains, Phase IV (KMG-IV): sequencing the most valuable type-strain genomes for metagenomic binning, comparative biology and taxonomic classification.</title>
        <authorList>
            <person name="Goeker M."/>
        </authorList>
    </citation>
    <scope>NUCLEOTIDE SEQUENCE [LARGE SCALE GENOMIC DNA]</scope>
    <source>
        <strain evidence="6 7">DSM 17328</strain>
    </source>
</reference>
<evidence type="ECO:0000256" key="2">
    <source>
        <dbReference type="ARBA" id="ARBA00023002"/>
    </source>
</evidence>
<dbReference type="PANTHER" id="PTHR43180:SF28">
    <property type="entry name" value="NAD(P)-BINDING ROSSMANN-FOLD SUPERFAMILY PROTEIN"/>
    <property type="match status" value="1"/>
</dbReference>
<keyword evidence="5" id="KW-0753">Steroid metabolism</keyword>
<dbReference type="SUPFAM" id="SSF51735">
    <property type="entry name" value="NAD(P)-binding Rossmann-fold domains"/>
    <property type="match status" value="1"/>
</dbReference>
<dbReference type="GO" id="GO:0016491">
    <property type="term" value="F:oxidoreductase activity"/>
    <property type="evidence" value="ECO:0007669"/>
    <property type="project" value="UniProtKB-KW"/>
</dbReference>
<dbReference type="InterPro" id="IPR020904">
    <property type="entry name" value="Sc_DH/Rdtase_CS"/>
</dbReference>
<evidence type="ECO:0000313" key="7">
    <source>
        <dbReference type="Proteomes" id="UP000566324"/>
    </source>
</evidence>
<protein>
    <submittedName>
        <fullName evidence="6">NAD(P)-dependent dehydrogenase (Short-subunit alcohol dehydrogenase family)</fullName>
    </submittedName>
</protein>
<gene>
    <name evidence="6" type="ORF">GGQ98_002176</name>
</gene>
<dbReference type="Gene3D" id="3.40.50.720">
    <property type="entry name" value="NAD(P)-binding Rossmann-like Domain"/>
    <property type="match status" value="1"/>
</dbReference>
<comment type="caution">
    <text evidence="6">The sequence shown here is derived from an EMBL/GenBank/DDBJ whole genome shotgun (WGS) entry which is preliminary data.</text>
</comment>
<dbReference type="NCBIfam" id="NF005559">
    <property type="entry name" value="PRK07231.1"/>
    <property type="match status" value="1"/>
</dbReference>
<evidence type="ECO:0000256" key="4">
    <source>
        <dbReference type="ARBA" id="ARBA00023098"/>
    </source>
</evidence>
<keyword evidence="2" id="KW-0560">Oxidoreductase</keyword>
<dbReference type="GO" id="GO:0008202">
    <property type="term" value="P:steroid metabolic process"/>
    <property type="evidence" value="ECO:0007669"/>
    <property type="project" value="UniProtKB-KW"/>
</dbReference>
<dbReference type="EMBL" id="JACHNZ010000023">
    <property type="protein sequence ID" value="MBB4632550.1"/>
    <property type="molecule type" value="Genomic_DNA"/>
</dbReference>
<dbReference type="InterPro" id="IPR036291">
    <property type="entry name" value="NAD(P)-bd_dom_sf"/>
</dbReference>
<dbReference type="Pfam" id="PF13561">
    <property type="entry name" value="adh_short_C2"/>
    <property type="match status" value="1"/>
</dbReference>
<dbReference type="FunFam" id="3.40.50.720:FF:000084">
    <property type="entry name" value="Short-chain dehydrogenase reductase"/>
    <property type="match status" value="1"/>
</dbReference>
<name>A0A7W7B3U4_9SPHN</name>
<evidence type="ECO:0000256" key="1">
    <source>
        <dbReference type="ARBA" id="ARBA00006484"/>
    </source>
</evidence>
<sequence length="287" mass="29969">MNRLAGASAVITGGASGIGRATAELFLEHGANVVVGDLNEEQGTVFLNEMAARGYSDRTTFLRCDVSDEADIKALVETCVKSFGHLNIMFNNAGIEGAFGAITEIDADHWDRTFAINTRGVFLGIKHAARIMIGQNEGGSIINTASLAGLTSGSGALVYSASKAAVIRLGQSAALELGNHGIRVNTICPGVVFTPLMHRGKPDRADAVMRSSQPLPFRGEPEHIAHAALYLASTESAFVSGICLTVDGGLLTAGPLADTPMVNPPQDRAGMMYGTTGQKADVRATEP</sequence>
<dbReference type="PROSITE" id="PS00061">
    <property type="entry name" value="ADH_SHORT"/>
    <property type="match status" value="1"/>
</dbReference>
<proteinExistence type="inferred from homology"/>
<keyword evidence="7" id="KW-1185">Reference proteome</keyword>
<keyword evidence="4" id="KW-0443">Lipid metabolism</keyword>
<dbReference type="PRINTS" id="PR00081">
    <property type="entry name" value="GDHRDH"/>
</dbReference>
<dbReference type="PRINTS" id="PR00080">
    <property type="entry name" value="SDRFAMILY"/>
</dbReference>
<organism evidence="6 7">
    <name type="scientific">Sphingosinicella soli</name>
    <dbReference type="NCBI Taxonomy" id="333708"/>
    <lineage>
        <taxon>Bacteria</taxon>
        <taxon>Pseudomonadati</taxon>
        <taxon>Pseudomonadota</taxon>
        <taxon>Alphaproteobacteria</taxon>
        <taxon>Sphingomonadales</taxon>
        <taxon>Sphingosinicellaceae</taxon>
        <taxon>Sphingosinicella</taxon>
    </lineage>
</organism>